<dbReference type="AlphaFoldDB" id="A0A420XMF4"/>
<accession>A0A420XMF4</accession>
<dbReference type="Proteomes" id="UP000281955">
    <property type="component" value="Unassembled WGS sequence"/>
</dbReference>
<evidence type="ECO:0000313" key="3">
    <source>
        <dbReference type="Proteomes" id="UP000281955"/>
    </source>
</evidence>
<evidence type="ECO:0000256" key="1">
    <source>
        <dbReference type="SAM" id="MobiDB-lite"/>
    </source>
</evidence>
<dbReference type="EMBL" id="RBWV01000014">
    <property type="protein sequence ID" value="RKS71528.1"/>
    <property type="molecule type" value="Genomic_DNA"/>
</dbReference>
<feature type="region of interest" description="Disordered" evidence="1">
    <location>
        <begin position="152"/>
        <end position="175"/>
    </location>
</feature>
<organism evidence="2 3">
    <name type="scientific">Motilibacter peucedani</name>
    <dbReference type="NCBI Taxonomy" id="598650"/>
    <lineage>
        <taxon>Bacteria</taxon>
        <taxon>Bacillati</taxon>
        <taxon>Actinomycetota</taxon>
        <taxon>Actinomycetes</taxon>
        <taxon>Motilibacterales</taxon>
        <taxon>Motilibacteraceae</taxon>
        <taxon>Motilibacter</taxon>
    </lineage>
</organism>
<dbReference type="RefSeq" id="WP_147431999.1">
    <property type="nucleotide sequence ID" value="NZ_RBWV01000014.1"/>
</dbReference>
<proteinExistence type="predicted"/>
<comment type="caution">
    <text evidence="2">The sequence shown here is derived from an EMBL/GenBank/DDBJ whole genome shotgun (WGS) entry which is preliminary data.</text>
</comment>
<name>A0A420XMF4_9ACTN</name>
<dbReference type="OrthoDB" id="3685046at2"/>
<protein>
    <submittedName>
        <fullName evidence="2">Uncharacterized protein</fullName>
    </submittedName>
</protein>
<keyword evidence="3" id="KW-1185">Reference proteome</keyword>
<dbReference type="InParanoid" id="A0A420XMF4"/>
<reference evidence="2 3" key="1">
    <citation type="submission" date="2018-10" db="EMBL/GenBank/DDBJ databases">
        <title>Genomic Encyclopedia of Archaeal and Bacterial Type Strains, Phase II (KMG-II): from individual species to whole genera.</title>
        <authorList>
            <person name="Goeker M."/>
        </authorList>
    </citation>
    <scope>NUCLEOTIDE SEQUENCE [LARGE SCALE GENOMIC DNA]</scope>
    <source>
        <strain evidence="2 3">RP-AC37</strain>
    </source>
</reference>
<gene>
    <name evidence="2" type="ORF">CLV35_3328</name>
</gene>
<evidence type="ECO:0000313" key="2">
    <source>
        <dbReference type="EMBL" id="RKS71528.1"/>
    </source>
</evidence>
<sequence length="175" mass="18633">MLFRRSRSASVQAPAQDRWHPLAELCRELGQAVALQDTAERVIQGCAGGWPVDGCWSAEGAPVVTELLRISSRIGDITVLEQDSELKEDACYLVLWHQAALDRALRLAYTADADAASEQERTSLTGLGEPAAQLRRLHDETLALLRAAKPAPAPGAAGVVTSSSAPRAAAVSRPV</sequence>